<gene>
    <name evidence="1" type="ORF">B0I27_104316</name>
</gene>
<dbReference type="SUPFAM" id="SSF51445">
    <property type="entry name" value="(Trans)glycosidases"/>
    <property type="match status" value="1"/>
</dbReference>
<evidence type="ECO:0000313" key="1">
    <source>
        <dbReference type="EMBL" id="PRY53306.1"/>
    </source>
</evidence>
<sequence>MIRKDLLKVLLVFCFVVCGFRISKAQTVQPFIMDMVHHNPGEPLTETAFSDPEYLKTYGYNGIVVNDFTFAHAALTFDSLNRDIFPAGSKERAWVMAAAERVRNNISRAKKAGLKVYYFTDIVVVPKKLEEIYRDEIVDKDGKITFDRPKTVEIHRIMLAELFEKFPDLDGLVIRTGETYLNNVPYHTGNNPITRGVDSHVNLINFLKDEVAIKRNKKVFYRTWLSAGMHEKPEVYLSVTNQIIPHPNLIFSIKHTKGDFHRTFDFNPTLTLGKHPQIIEIQCQREYEGKGAYPNYIAEGVINGFEEFASNRPQSGHKGLAEIKDHPNMQGVWTWSRGGGWVGPFITNEFWPRLNAFVISRWMMSPGASEEQIFEQFMVENGVSLSSRKMFRELCLLSAKAVLRGHNSATLEWNDRWVWWTRDEFLSGTDGPILRSAFEKLYSSSLLEKAVKEKYEALKLWSEIEALSRKIKITSKDDEKYIRTSSRYGRLLHEIIAEGWNVMALGFVGDKTGKYDTAQIKKSIYRYDQAWKSYRKLERTEPASATLYKPYQFVFRASGYHSTAGLDASVSKYRQINLD</sequence>
<name>A0A2T0U5W2_9SPHI</name>
<protein>
    <recommendedName>
        <fullName evidence="3">Glycosyl hydrolase family 67</fullName>
    </recommendedName>
</protein>
<dbReference type="InterPro" id="IPR017853">
    <property type="entry name" value="GH"/>
</dbReference>
<comment type="caution">
    <text evidence="1">The sequence shown here is derived from an EMBL/GenBank/DDBJ whole genome shotgun (WGS) entry which is preliminary data.</text>
</comment>
<organism evidence="1 2">
    <name type="scientific">Arcticibacter pallidicorallinus</name>
    <dbReference type="NCBI Taxonomy" id="1259464"/>
    <lineage>
        <taxon>Bacteria</taxon>
        <taxon>Pseudomonadati</taxon>
        <taxon>Bacteroidota</taxon>
        <taxon>Sphingobacteriia</taxon>
        <taxon>Sphingobacteriales</taxon>
        <taxon>Sphingobacteriaceae</taxon>
        <taxon>Arcticibacter</taxon>
    </lineage>
</organism>
<evidence type="ECO:0000313" key="2">
    <source>
        <dbReference type="Proteomes" id="UP000238034"/>
    </source>
</evidence>
<keyword evidence="2" id="KW-1185">Reference proteome</keyword>
<dbReference type="AlphaFoldDB" id="A0A2T0U5W2"/>
<proteinExistence type="predicted"/>
<evidence type="ECO:0008006" key="3">
    <source>
        <dbReference type="Google" id="ProtNLM"/>
    </source>
</evidence>
<dbReference type="EMBL" id="PVTH01000004">
    <property type="protein sequence ID" value="PRY53306.1"/>
    <property type="molecule type" value="Genomic_DNA"/>
</dbReference>
<accession>A0A2T0U5W2</accession>
<reference evidence="1 2" key="1">
    <citation type="submission" date="2018-03" db="EMBL/GenBank/DDBJ databases">
        <title>Genomic Encyclopedia of Type Strains, Phase III (KMG-III): the genomes of soil and plant-associated and newly described type strains.</title>
        <authorList>
            <person name="Whitman W."/>
        </authorList>
    </citation>
    <scope>NUCLEOTIDE SEQUENCE [LARGE SCALE GENOMIC DNA]</scope>
    <source>
        <strain evidence="1 2">CGMCC 1.9313</strain>
    </source>
</reference>
<dbReference type="Proteomes" id="UP000238034">
    <property type="component" value="Unassembled WGS sequence"/>
</dbReference>